<gene>
    <name evidence="1" type="ORF">B1A_17954</name>
</gene>
<dbReference type="Gene3D" id="1.10.10.10">
    <property type="entry name" value="Winged helix-like DNA-binding domain superfamily/Winged helix DNA-binding domain"/>
    <property type="match status" value="1"/>
</dbReference>
<dbReference type="EMBL" id="AUZX01013224">
    <property type="protein sequence ID" value="EQD36239.1"/>
    <property type="molecule type" value="Genomic_DNA"/>
</dbReference>
<dbReference type="PANTHER" id="PTHR33221">
    <property type="entry name" value="WINGED HELIX-TURN-HELIX TRANSCRIPTIONAL REGULATOR, RRF2 FAMILY"/>
    <property type="match status" value="1"/>
</dbReference>
<dbReference type="GO" id="GO:0005829">
    <property type="term" value="C:cytosol"/>
    <property type="evidence" value="ECO:0007669"/>
    <property type="project" value="TreeGrafter"/>
</dbReference>
<organism evidence="1">
    <name type="scientific">mine drainage metagenome</name>
    <dbReference type="NCBI Taxonomy" id="410659"/>
    <lineage>
        <taxon>unclassified sequences</taxon>
        <taxon>metagenomes</taxon>
        <taxon>ecological metagenomes</taxon>
    </lineage>
</organism>
<name>T1A5T5_9ZZZZ</name>
<dbReference type="InterPro" id="IPR036388">
    <property type="entry name" value="WH-like_DNA-bd_sf"/>
</dbReference>
<reference evidence="1" key="1">
    <citation type="submission" date="2013-08" db="EMBL/GenBank/DDBJ databases">
        <authorList>
            <person name="Mendez C."/>
            <person name="Richter M."/>
            <person name="Ferrer M."/>
            <person name="Sanchez J."/>
        </authorList>
    </citation>
    <scope>NUCLEOTIDE SEQUENCE</scope>
</reference>
<dbReference type="PROSITE" id="PS51197">
    <property type="entry name" value="HTH_RRF2_2"/>
    <property type="match status" value="1"/>
</dbReference>
<dbReference type="PANTHER" id="PTHR33221:SF15">
    <property type="entry name" value="HTH-TYPE TRANSCRIPTIONAL REGULATOR YWGB-RELATED"/>
    <property type="match status" value="1"/>
</dbReference>
<reference evidence="1" key="2">
    <citation type="journal article" date="2014" name="ISME J.">
        <title>Microbial stratification in low pH oxic and suboxic macroscopic growths along an acid mine drainage.</title>
        <authorList>
            <person name="Mendez-Garcia C."/>
            <person name="Mesa V."/>
            <person name="Sprenger R.R."/>
            <person name="Richter M."/>
            <person name="Diez M.S."/>
            <person name="Solano J."/>
            <person name="Bargiela R."/>
            <person name="Golyshina O.V."/>
            <person name="Manteca A."/>
            <person name="Ramos J.L."/>
            <person name="Gallego J.R."/>
            <person name="Llorente I."/>
            <person name="Martins Dos Santos V.A."/>
            <person name="Jensen O.N."/>
            <person name="Pelaez A.I."/>
            <person name="Sanchez J."/>
            <person name="Ferrer M."/>
        </authorList>
    </citation>
    <scope>NUCLEOTIDE SEQUENCE</scope>
</reference>
<dbReference type="InterPro" id="IPR000944">
    <property type="entry name" value="Tscrpt_reg_Rrf2"/>
</dbReference>
<dbReference type="AlphaFoldDB" id="T1A5T5"/>
<dbReference type="SUPFAM" id="SSF46785">
    <property type="entry name" value="Winged helix' DNA-binding domain"/>
    <property type="match status" value="1"/>
</dbReference>
<dbReference type="Pfam" id="PF02082">
    <property type="entry name" value="Rrf2"/>
    <property type="match status" value="1"/>
</dbReference>
<dbReference type="InterPro" id="IPR036390">
    <property type="entry name" value="WH_DNA-bd_sf"/>
</dbReference>
<evidence type="ECO:0000313" key="1">
    <source>
        <dbReference type="EMBL" id="EQD36239.1"/>
    </source>
</evidence>
<sequence>MKATDRSIAIGQTRFLLAVRAIAWLAEADSVCSSSLIADSVHAHATFLRRLFAPLVRSGVVEVREGRVGGYALGRSPDQITLADIYHATRHFGDEP</sequence>
<proteinExistence type="predicted"/>
<accession>T1A5T5</accession>
<feature type="non-terminal residue" evidence="1">
    <location>
        <position position="96"/>
    </location>
</feature>
<dbReference type="GO" id="GO:0003700">
    <property type="term" value="F:DNA-binding transcription factor activity"/>
    <property type="evidence" value="ECO:0007669"/>
    <property type="project" value="TreeGrafter"/>
</dbReference>
<comment type="caution">
    <text evidence="1">The sequence shown here is derived from an EMBL/GenBank/DDBJ whole genome shotgun (WGS) entry which is preliminary data.</text>
</comment>
<protein>
    <submittedName>
        <fullName evidence="1">Transcriptional regulator, Rrf2</fullName>
    </submittedName>
</protein>